<sequence length="386" mass="40548">MQSGISASSDLHEAFSDFASNHDLFSLPVTITTESLTPLPSIRFPSSSSTFHSTLSSLDNLLDPTTPLYLLLRKEPAKPDLVAVTYIPSRAPVRQKTLFASTRATLVRELGSEKFVETVFVTEREEILDPAQWQERAGSTADTSGQTGQTGADSSGSGGGVDPGLLSVEERELQAVKRAEEEERHGTRGRDLMNQGGSGGAGAGGSHVRRGLTLKITAEARRALAQLQEAGGSSSLVQLGIDIATETVTLLSTKAGVAPDAVPGLIPAGQPSYSFYSVPRSHEAGNPGPGAIFIYVCPGTSKVKERMVYASSRRGVLQIADEEGVKVLKTLEAGEPDDLVGRLDDEVKALAGPSEDAEADGKDAAPASTAGPARTGFARPKRPGKR</sequence>
<dbReference type="OrthoDB" id="10006997at2759"/>
<dbReference type="AlphaFoldDB" id="W9YSJ8"/>
<keyword evidence="4" id="KW-0677">Repeat</keyword>
<evidence type="ECO:0000256" key="4">
    <source>
        <dbReference type="ARBA" id="ARBA00022737"/>
    </source>
</evidence>
<accession>W9YSJ8</accession>
<dbReference type="PROSITE" id="PS51263">
    <property type="entry name" value="ADF_H"/>
    <property type="match status" value="2"/>
</dbReference>
<dbReference type="PANTHER" id="PTHR13759:SF1">
    <property type="entry name" value="TWINFILIN"/>
    <property type="match status" value="1"/>
</dbReference>
<evidence type="ECO:0000256" key="7">
    <source>
        <dbReference type="ARBA" id="ARBA00038532"/>
    </source>
</evidence>
<dbReference type="GeneID" id="19155536"/>
<keyword evidence="5" id="KW-0009">Actin-binding</keyword>
<dbReference type="CDD" id="cd11285">
    <property type="entry name" value="ADF_Twf-N_like"/>
    <property type="match status" value="1"/>
</dbReference>
<keyword evidence="11" id="KW-1185">Reference proteome</keyword>
<dbReference type="SMART" id="SM00102">
    <property type="entry name" value="ADF"/>
    <property type="match status" value="2"/>
</dbReference>
<evidence type="ECO:0000256" key="2">
    <source>
        <dbReference type="ARBA" id="ARBA00009557"/>
    </source>
</evidence>
<dbReference type="InterPro" id="IPR028458">
    <property type="entry name" value="Twinfilin"/>
</dbReference>
<dbReference type="GO" id="GO:0030042">
    <property type="term" value="P:actin filament depolymerization"/>
    <property type="evidence" value="ECO:0007669"/>
    <property type="project" value="TreeGrafter"/>
</dbReference>
<dbReference type="GO" id="GO:0005737">
    <property type="term" value="C:cytoplasm"/>
    <property type="evidence" value="ECO:0007669"/>
    <property type="project" value="TreeGrafter"/>
</dbReference>
<dbReference type="Gene3D" id="3.40.20.10">
    <property type="entry name" value="Severin"/>
    <property type="match status" value="2"/>
</dbReference>
<feature type="region of interest" description="Disordered" evidence="8">
    <location>
        <begin position="130"/>
        <end position="164"/>
    </location>
</feature>
<feature type="compositionally biased region" description="Low complexity" evidence="8">
    <location>
        <begin position="138"/>
        <end position="155"/>
    </location>
</feature>
<evidence type="ECO:0000313" key="11">
    <source>
        <dbReference type="Proteomes" id="UP000019484"/>
    </source>
</evidence>
<evidence type="ECO:0000313" key="10">
    <source>
        <dbReference type="EMBL" id="EXJ95508.1"/>
    </source>
</evidence>
<dbReference type="STRING" id="1182541.W9YSJ8"/>
<comment type="caution">
    <text evidence="10">The sequence shown here is derived from an EMBL/GenBank/DDBJ whole genome shotgun (WGS) entry which is preliminary data.</text>
</comment>
<feature type="region of interest" description="Disordered" evidence="8">
    <location>
        <begin position="177"/>
        <end position="207"/>
    </location>
</feature>
<dbReference type="InterPro" id="IPR002108">
    <property type="entry name" value="ADF-H"/>
</dbReference>
<evidence type="ECO:0000256" key="8">
    <source>
        <dbReference type="SAM" id="MobiDB-lite"/>
    </source>
</evidence>
<protein>
    <recommendedName>
        <fullName evidence="9">ADF-H domain-containing protein</fullName>
    </recommendedName>
</protein>
<comment type="subcellular location">
    <subcellularLocation>
        <location evidence="1">Cytoplasm</location>
        <location evidence="1">Cytoskeleton</location>
    </subcellularLocation>
</comment>
<proteinExistence type="inferred from homology"/>
<dbReference type="Proteomes" id="UP000019484">
    <property type="component" value="Unassembled WGS sequence"/>
</dbReference>
<dbReference type="SUPFAM" id="SSF55753">
    <property type="entry name" value="Actin depolymerizing proteins"/>
    <property type="match status" value="2"/>
</dbReference>
<dbReference type="HOGENOM" id="CLU_031995_0_0_1"/>
<dbReference type="Pfam" id="PF00241">
    <property type="entry name" value="Cofilin_ADF"/>
    <property type="match status" value="2"/>
</dbReference>
<dbReference type="CDD" id="cd11284">
    <property type="entry name" value="ADF_Twf-C_like"/>
    <property type="match status" value="1"/>
</dbReference>
<evidence type="ECO:0000256" key="5">
    <source>
        <dbReference type="ARBA" id="ARBA00023203"/>
    </source>
</evidence>
<reference evidence="10 11" key="1">
    <citation type="submission" date="2013-03" db="EMBL/GenBank/DDBJ databases">
        <title>The Genome Sequence of Capronia coronata CBS 617.96.</title>
        <authorList>
            <consortium name="The Broad Institute Genomics Platform"/>
            <person name="Cuomo C."/>
            <person name="de Hoog S."/>
            <person name="Gorbushina A."/>
            <person name="Walker B."/>
            <person name="Young S.K."/>
            <person name="Zeng Q."/>
            <person name="Gargeya S."/>
            <person name="Fitzgerald M."/>
            <person name="Haas B."/>
            <person name="Abouelleil A."/>
            <person name="Allen A.W."/>
            <person name="Alvarado L."/>
            <person name="Arachchi H.M."/>
            <person name="Berlin A.M."/>
            <person name="Chapman S.B."/>
            <person name="Gainer-Dewar J."/>
            <person name="Goldberg J."/>
            <person name="Griggs A."/>
            <person name="Gujja S."/>
            <person name="Hansen M."/>
            <person name="Howarth C."/>
            <person name="Imamovic A."/>
            <person name="Ireland A."/>
            <person name="Larimer J."/>
            <person name="McCowan C."/>
            <person name="Murphy C."/>
            <person name="Pearson M."/>
            <person name="Poon T.W."/>
            <person name="Priest M."/>
            <person name="Roberts A."/>
            <person name="Saif S."/>
            <person name="Shea T."/>
            <person name="Sisk P."/>
            <person name="Sykes S."/>
            <person name="Wortman J."/>
            <person name="Nusbaum C."/>
            <person name="Birren B."/>
        </authorList>
    </citation>
    <scope>NUCLEOTIDE SEQUENCE [LARGE SCALE GENOMIC DNA]</scope>
    <source>
        <strain evidence="10 11">CBS 617.96</strain>
    </source>
</reference>
<feature type="compositionally biased region" description="Gly residues" evidence="8">
    <location>
        <begin position="196"/>
        <end position="205"/>
    </location>
</feature>
<keyword evidence="6" id="KW-0206">Cytoskeleton</keyword>
<feature type="region of interest" description="Disordered" evidence="8">
    <location>
        <begin position="349"/>
        <end position="386"/>
    </location>
</feature>
<evidence type="ECO:0000259" key="9">
    <source>
        <dbReference type="PROSITE" id="PS51263"/>
    </source>
</evidence>
<gene>
    <name evidence="10" type="ORF">A1O1_00630</name>
</gene>
<evidence type="ECO:0000256" key="3">
    <source>
        <dbReference type="ARBA" id="ARBA00022490"/>
    </source>
</evidence>
<keyword evidence="3" id="KW-0963">Cytoplasm</keyword>
<name>W9YSJ8_9EURO</name>
<comment type="subunit">
    <text evidence="7">Interacts with G-actin; ADP-actin form.</text>
</comment>
<dbReference type="InterPro" id="IPR029006">
    <property type="entry name" value="ADF-H/Gelsolin-like_dom_sf"/>
</dbReference>
<dbReference type="PANTHER" id="PTHR13759">
    <property type="entry name" value="TWINFILIN"/>
    <property type="match status" value="1"/>
</dbReference>
<dbReference type="GO" id="GO:0005884">
    <property type="term" value="C:actin filament"/>
    <property type="evidence" value="ECO:0007669"/>
    <property type="project" value="TreeGrafter"/>
</dbReference>
<dbReference type="GO" id="GO:0051016">
    <property type="term" value="P:barbed-end actin filament capping"/>
    <property type="evidence" value="ECO:0007669"/>
    <property type="project" value="TreeGrafter"/>
</dbReference>
<feature type="domain" description="ADF-H" evidence="9">
    <location>
        <begin position="211"/>
        <end position="349"/>
    </location>
</feature>
<evidence type="ECO:0000256" key="1">
    <source>
        <dbReference type="ARBA" id="ARBA00004245"/>
    </source>
</evidence>
<organism evidence="10 11">
    <name type="scientific">Capronia coronata CBS 617.96</name>
    <dbReference type="NCBI Taxonomy" id="1182541"/>
    <lineage>
        <taxon>Eukaryota</taxon>
        <taxon>Fungi</taxon>
        <taxon>Dikarya</taxon>
        <taxon>Ascomycota</taxon>
        <taxon>Pezizomycotina</taxon>
        <taxon>Eurotiomycetes</taxon>
        <taxon>Chaetothyriomycetidae</taxon>
        <taxon>Chaetothyriales</taxon>
        <taxon>Herpotrichiellaceae</taxon>
        <taxon>Capronia</taxon>
    </lineage>
</organism>
<evidence type="ECO:0000256" key="6">
    <source>
        <dbReference type="ARBA" id="ARBA00023212"/>
    </source>
</evidence>
<dbReference type="GO" id="GO:0051015">
    <property type="term" value="F:actin filament binding"/>
    <property type="evidence" value="ECO:0007669"/>
    <property type="project" value="TreeGrafter"/>
</dbReference>
<feature type="compositionally biased region" description="Basic and acidic residues" evidence="8">
    <location>
        <begin position="177"/>
        <end position="191"/>
    </location>
</feature>
<dbReference type="RefSeq" id="XP_007719737.1">
    <property type="nucleotide sequence ID" value="XM_007721547.1"/>
</dbReference>
<feature type="domain" description="ADF-H" evidence="9">
    <location>
        <begin position="3"/>
        <end position="137"/>
    </location>
</feature>
<comment type="similarity">
    <text evidence="2">Belongs to the actin-binding proteins ADF family. Twinfilin subfamily.</text>
</comment>
<dbReference type="FunFam" id="3.40.20.10:FF:000042">
    <property type="entry name" value="Actin depolymerizing protein"/>
    <property type="match status" value="1"/>
</dbReference>
<dbReference type="eggNOG" id="KOG1747">
    <property type="taxonomic scope" value="Eukaryota"/>
</dbReference>
<dbReference type="EMBL" id="AMWN01000001">
    <property type="protein sequence ID" value="EXJ95508.1"/>
    <property type="molecule type" value="Genomic_DNA"/>
</dbReference>
<dbReference type="GO" id="GO:0003785">
    <property type="term" value="F:actin monomer binding"/>
    <property type="evidence" value="ECO:0007669"/>
    <property type="project" value="TreeGrafter"/>
</dbReference>